<comment type="caution">
    <text evidence="1">The sequence shown here is derived from an EMBL/GenBank/DDBJ whole genome shotgun (WGS) entry which is preliminary data.</text>
</comment>
<evidence type="ECO:0000313" key="2">
    <source>
        <dbReference type="Proteomes" id="UP001151760"/>
    </source>
</evidence>
<organism evidence="1 2">
    <name type="scientific">Tanacetum coccineum</name>
    <dbReference type="NCBI Taxonomy" id="301880"/>
    <lineage>
        <taxon>Eukaryota</taxon>
        <taxon>Viridiplantae</taxon>
        <taxon>Streptophyta</taxon>
        <taxon>Embryophyta</taxon>
        <taxon>Tracheophyta</taxon>
        <taxon>Spermatophyta</taxon>
        <taxon>Magnoliopsida</taxon>
        <taxon>eudicotyledons</taxon>
        <taxon>Gunneridae</taxon>
        <taxon>Pentapetalae</taxon>
        <taxon>asterids</taxon>
        <taxon>campanulids</taxon>
        <taxon>Asterales</taxon>
        <taxon>Asteraceae</taxon>
        <taxon>Asteroideae</taxon>
        <taxon>Anthemideae</taxon>
        <taxon>Anthemidinae</taxon>
        <taxon>Tanacetum</taxon>
    </lineage>
</organism>
<proteinExistence type="predicted"/>
<dbReference type="Proteomes" id="UP001151760">
    <property type="component" value="Unassembled WGS sequence"/>
</dbReference>
<reference evidence="1" key="2">
    <citation type="submission" date="2022-01" db="EMBL/GenBank/DDBJ databases">
        <authorList>
            <person name="Yamashiro T."/>
            <person name="Shiraishi A."/>
            <person name="Satake H."/>
            <person name="Nakayama K."/>
        </authorList>
    </citation>
    <scope>NUCLEOTIDE SEQUENCE</scope>
</reference>
<gene>
    <name evidence="1" type="ORF">Tco_0822639</name>
</gene>
<reference evidence="1" key="1">
    <citation type="journal article" date="2022" name="Int. J. Mol. Sci.">
        <title>Draft Genome of Tanacetum Coccineum: Genomic Comparison of Closely Related Tanacetum-Family Plants.</title>
        <authorList>
            <person name="Yamashiro T."/>
            <person name="Shiraishi A."/>
            <person name="Nakayama K."/>
            <person name="Satake H."/>
        </authorList>
    </citation>
    <scope>NUCLEOTIDE SEQUENCE</scope>
</reference>
<protein>
    <submittedName>
        <fullName evidence="1">Uncharacterized protein</fullName>
    </submittedName>
</protein>
<keyword evidence="2" id="KW-1185">Reference proteome</keyword>
<accession>A0ABQ5AFP5</accession>
<dbReference type="EMBL" id="BQNB010012273">
    <property type="protein sequence ID" value="GJT01470.1"/>
    <property type="molecule type" value="Genomic_DNA"/>
</dbReference>
<dbReference type="PANTHER" id="PTHR11439:SF495">
    <property type="entry name" value="REVERSE TRANSCRIPTASE, RNA-DEPENDENT DNA POLYMERASE-RELATED"/>
    <property type="match status" value="1"/>
</dbReference>
<evidence type="ECO:0000313" key="1">
    <source>
        <dbReference type="EMBL" id="GJT01470.1"/>
    </source>
</evidence>
<dbReference type="PANTHER" id="PTHR11439">
    <property type="entry name" value="GAG-POL-RELATED RETROTRANSPOSON"/>
    <property type="match status" value="1"/>
</dbReference>
<name>A0ABQ5AFP5_9ASTR</name>
<dbReference type="CDD" id="cd09272">
    <property type="entry name" value="RNase_HI_RT_Ty1"/>
    <property type="match status" value="1"/>
</dbReference>
<sequence length="112" mass="12526">MGELTFFLGLQVKQKEDGIFINQDKYVGEILKKFGFFSIRSASNPLETHKALTKDEDGASLDRKSTTGGCQFLSSRLISWQCKKQTVVVNSTTEAEYIVASHCYGQVLLIQN</sequence>